<dbReference type="Proteomes" id="UP000827952">
    <property type="component" value="Segment"/>
</dbReference>
<gene>
    <name evidence="2" type="ORF">vBAfaPQDWS595_22</name>
</gene>
<evidence type="ECO:0000256" key="1">
    <source>
        <dbReference type="SAM" id="MobiDB-lite"/>
    </source>
</evidence>
<feature type="region of interest" description="Disordered" evidence="1">
    <location>
        <begin position="108"/>
        <end position="127"/>
    </location>
</feature>
<dbReference type="EMBL" id="OK149171">
    <property type="protein sequence ID" value="UCR75506.1"/>
    <property type="molecule type" value="Genomic_DNA"/>
</dbReference>
<proteinExistence type="predicted"/>
<evidence type="ECO:0000313" key="3">
    <source>
        <dbReference type="Proteomes" id="UP000827952"/>
    </source>
</evidence>
<evidence type="ECO:0000313" key="2">
    <source>
        <dbReference type="EMBL" id="UCR75506.1"/>
    </source>
</evidence>
<reference evidence="2" key="1">
    <citation type="submission" date="2021-09" db="EMBL/GenBank/DDBJ databases">
        <title>Complete genome analysis of a novel Alcaligenes phage vB_Af_QDWS595.</title>
        <authorList>
            <person name="Jing Y."/>
            <person name="Wang J."/>
        </authorList>
    </citation>
    <scope>NUCLEOTIDE SEQUENCE</scope>
</reference>
<keyword evidence="3" id="KW-1185">Reference proteome</keyword>
<accession>A0AAE8Y680</accession>
<name>A0AAE8Y680_9CAUD</name>
<protein>
    <submittedName>
        <fullName evidence="2">Uncharacterized protein</fullName>
    </submittedName>
</protein>
<organism evidence="2 3">
    <name type="scientific">Alcaligenes phage vB_Af_QDWS595</name>
    <dbReference type="NCBI Taxonomy" id="2877946"/>
    <lineage>
        <taxon>Viruses</taxon>
        <taxon>Duplodnaviria</taxon>
        <taxon>Heunggongvirae</taxon>
        <taxon>Uroviricota</taxon>
        <taxon>Caudoviricetes</taxon>
        <taxon>Schitoviridae</taxon>
        <taxon>Petruschkyvirus</taxon>
        <taxon>Petruschkyvirus QDWS595</taxon>
    </lineage>
</organism>
<sequence>MLPINNLMPMGMNGLNFGLGGSQSQFSPISGYTPLNATAGGAGMFGGFGMNLPTAGLLLGGLNAIGNLWGANKSLGLARDQFDFTREITNKNLANQTQTYNTALEDRARSRAVAQGQSQSDADAYLERHRLK</sequence>